<evidence type="ECO:0000313" key="6">
    <source>
        <dbReference type="Proteomes" id="UP000461880"/>
    </source>
</evidence>
<dbReference type="CDD" id="cd04496">
    <property type="entry name" value="SSB_OBF"/>
    <property type="match status" value="1"/>
</dbReference>
<feature type="region of interest" description="Disordered" evidence="4">
    <location>
        <begin position="115"/>
        <end position="176"/>
    </location>
</feature>
<dbReference type="PANTHER" id="PTHR10302">
    <property type="entry name" value="SINGLE-STRANDED DNA-BINDING PROTEIN"/>
    <property type="match status" value="1"/>
</dbReference>
<dbReference type="PANTHER" id="PTHR10302:SF27">
    <property type="entry name" value="SINGLE-STRANDED DNA-BINDING PROTEIN"/>
    <property type="match status" value="1"/>
</dbReference>
<proteinExistence type="inferred from homology"/>
<dbReference type="SUPFAM" id="SSF50249">
    <property type="entry name" value="Nucleic acid-binding proteins"/>
    <property type="match status" value="1"/>
</dbReference>
<dbReference type="InterPro" id="IPR012340">
    <property type="entry name" value="NA-bd_OB-fold"/>
</dbReference>
<evidence type="ECO:0000256" key="3">
    <source>
        <dbReference type="RuleBase" id="RU000524"/>
    </source>
</evidence>
<gene>
    <name evidence="5" type="primary">ssb</name>
    <name evidence="5" type="ORF">FYJ51_08985</name>
</gene>
<keyword evidence="1 2" id="KW-0238">DNA-binding</keyword>
<comment type="caution">
    <text evidence="2">Lacks conserved residue(s) required for the propagation of feature annotation.</text>
</comment>
<dbReference type="InterPro" id="IPR000424">
    <property type="entry name" value="Primosome_PriB/ssb"/>
</dbReference>
<reference evidence="5 6" key="1">
    <citation type="submission" date="2019-08" db="EMBL/GenBank/DDBJ databases">
        <title>In-depth cultivation of the pig gut microbiome towards novel bacterial diversity and tailored functional studies.</title>
        <authorList>
            <person name="Wylensek D."/>
            <person name="Hitch T.C.A."/>
            <person name="Clavel T."/>
        </authorList>
    </citation>
    <scope>NUCLEOTIDE SEQUENCE [LARGE SCALE GENOMIC DNA]</scope>
    <source>
        <strain evidence="5 6">Oil+RF-744-GAM-WT-6</strain>
    </source>
</reference>
<dbReference type="GO" id="GO:0006260">
    <property type="term" value="P:DNA replication"/>
    <property type="evidence" value="ECO:0007669"/>
    <property type="project" value="InterPro"/>
</dbReference>
<accession>A0A7X2NT92</accession>
<sequence>MAGSINSVVLVGRLTRDAEVRKTQSGLSVATFTVACDRRFSSQNGNQNGQQQPSADFISCVAWRQQADFLGSYAHKGSLVGIQGSIQTRNYTAQDGRKVYVTEVVCERVQLLESKNASQSRSDSGSYGYGNYGNEPQDPYAGGMNHGSADTGAQPSASDGFNTGPSLDISSDDLPF</sequence>
<dbReference type="PROSITE" id="PS50935">
    <property type="entry name" value="SSB"/>
    <property type="match status" value="1"/>
</dbReference>
<dbReference type="RefSeq" id="WP_154505114.1">
    <property type="nucleotide sequence ID" value="NZ_VUMN01000021.1"/>
</dbReference>
<keyword evidence="6" id="KW-1185">Reference proteome</keyword>
<dbReference type="Gene3D" id="2.40.50.140">
    <property type="entry name" value="Nucleic acid-binding proteins"/>
    <property type="match status" value="1"/>
</dbReference>
<name>A0A7X2NT92_9FIRM</name>
<dbReference type="InterPro" id="IPR011344">
    <property type="entry name" value="ssDNA-bd"/>
</dbReference>
<dbReference type="AlphaFoldDB" id="A0A7X2NT92"/>
<evidence type="ECO:0000313" key="5">
    <source>
        <dbReference type="EMBL" id="MSS59038.1"/>
    </source>
</evidence>
<dbReference type="Proteomes" id="UP000461880">
    <property type="component" value="Unassembled WGS sequence"/>
</dbReference>
<dbReference type="NCBIfam" id="TIGR00621">
    <property type="entry name" value="ssb"/>
    <property type="match status" value="1"/>
</dbReference>
<dbReference type="HAMAP" id="MF_00984">
    <property type="entry name" value="SSB"/>
    <property type="match status" value="1"/>
</dbReference>
<comment type="subunit">
    <text evidence="2">Homotetramer.</text>
</comment>
<feature type="compositionally biased region" description="Polar residues" evidence="4">
    <location>
        <begin position="151"/>
        <end position="169"/>
    </location>
</feature>
<dbReference type="EMBL" id="VUMN01000021">
    <property type="protein sequence ID" value="MSS59038.1"/>
    <property type="molecule type" value="Genomic_DNA"/>
</dbReference>
<organism evidence="5 6">
    <name type="scientific">Stecheria intestinalis</name>
    <dbReference type="NCBI Taxonomy" id="2606630"/>
    <lineage>
        <taxon>Bacteria</taxon>
        <taxon>Bacillati</taxon>
        <taxon>Bacillota</taxon>
        <taxon>Erysipelotrichia</taxon>
        <taxon>Erysipelotrichales</taxon>
        <taxon>Erysipelotrichaceae</taxon>
        <taxon>Stecheria</taxon>
    </lineage>
</organism>
<dbReference type="GO" id="GO:0003697">
    <property type="term" value="F:single-stranded DNA binding"/>
    <property type="evidence" value="ECO:0007669"/>
    <property type="project" value="UniProtKB-UniRule"/>
</dbReference>
<comment type="caution">
    <text evidence="5">The sequence shown here is derived from an EMBL/GenBank/DDBJ whole genome shotgun (WGS) entry which is preliminary data.</text>
</comment>
<evidence type="ECO:0000256" key="1">
    <source>
        <dbReference type="ARBA" id="ARBA00023125"/>
    </source>
</evidence>
<dbReference type="Pfam" id="PF00436">
    <property type="entry name" value="SSB"/>
    <property type="match status" value="1"/>
</dbReference>
<dbReference type="GO" id="GO:0009295">
    <property type="term" value="C:nucleoid"/>
    <property type="evidence" value="ECO:0007669"/>
    <property type="project" value="TreeGrafter"/>
</dbReference>
<evidence type="ECO:0000256" key="2">
    <source>
        <dbReference type="HAMAP-Rule" id="MF_00984"/>
    </source>
</evidence>
<protein>
    <recommendedName>
        <fullName evidence="2 3">Single-stranded DNA-binding protein</fullName>
        <shortName evidence="2">SSB</shortName>
    </recommendedName>
</protein>
<evidence type="ECO:0000256" key="4">
    <source>
        <dbReference type="SAM" id="MobiDB-lite"/>
    </source>
</evidence>